<evidence type="ECO:0000313" key="2">
    <source>
        <dbReference type="Proteomes" id="UP000551878"/>
    </source>
</evidence>
<name>A0A840QMT5_9BACI</name>
<dbReference type="CDD" id="cd00586">
    <property type="entry name" value="4HBT"/>
    <property type="match status" value="1"/>
</dbReference>
<dbReference type="Pfam" id="PF13279">
    <property type="entry name" value="4HBT_2"/>
    <property type="match status" value="1"/>
</dbReference>
<dbReference type="GO" id="GO:0047617">
    <property type="term" value="F:fatty acyl-CoA hydrolase activity"/>
    <property type="evidence" value="ECO:0007669"/>
    <property type="project" value="TreeGrafter"/>
</dbReference>
<dbReference type="InterPro" id="IPR050563">
    <property type="entry name" value="4-hydroxybenzoyl-CoA_TE"/>
</dbReference>
<dbReference type="SUPFAM" id="SSF54637">
    <property type="entry name" value="Thioesterase/thiol ester dehydrase-isomerase"/>
    <property type="match status" value="1"/>
</dbReference>
<gene>
    <name evidence="1" type="ORF">HNQ41_000812</name>
</gene>
<dbReference type="PANTHER" id="PTHR31793:SF24">
    <property type="entry name" value="LONG-CHAIN ACYL-COA THIOESTERASE FADM"/>
    <property type="match status" value="1"/>
</dbReference>
<dbReference type="PANTHER" id="PTHR31793">
    <property type="entry name" value="4-HYDROXYBENZOYL-COA THIOESTERASE FAMILY MEMBER"/>
    <property type="match status" value="1"/>
</dbReference>
<dbReference type="Gene3D" id="3.10.129.10">
    <property type="entry name" value="Hotdog Thioesterase"/>
    <property type="match status" value="1"/>
</dbReference>
<protein>
    <submittedName>
        <fullName evidence="1">Acyl-CoA thioester hydrolase</fullName>
        <ecNumber evidence="1">3.1.2.-</ecNumber>
    </submittedName>
</protein>
<dbReference type="InterPro" id="IPR029069">
    <property type="entry name" value="HotDog_dom_sf"/>
</dbReference>
<dbReference type="AlphaFoldDB" id="A0A840QMT5"/>
<dbReference type="EC" id="3.1.2.-" evidence="1"/>
<keyword evidence="1" id="KW-0378">Hydrolase</keyword>
<organism evidence="1 2">
    <name type="scientific">Texcoconibacillus texcoconensis</name>
    <dbReference type="NCBI Taxonomy" id="1095777"/>
    <lineage>
        <taxon>Bacteria</taxon>
        <taxon>Bacillati</taxon>
        <taxon>Bacillota</taxon>
        <taxon>Bacilli</taxon>
        <taxon>Bacillales</taxon>
        <taxon>Bacillaceae</taxon>
        <taxon>Texcoconibacillus</taxon>
    </lineage>
</organism>
<proteinExistence type="predicted"/>
<reference evidence="1 2" key="1">
    <citation type="submission" date="2020-08" db="EMBL/GenBank/DDBJ databases">
        <title>Genomic Encyclopedia of Type Strains, Phase IV (KMG-IV): sequencing the most valuable type-strain genomes for metagenomic binning, comparative biology and taxonomic classification.</title>
        <authorList>
            <person name="Goeker M."/>
        </authorList>
    </citation>
    <scope>NUCLEOTIDE SEQUENCE [LARGE SCALE GENOMIC DNA]</scope>
    <source>
        <strain evidence="1 2">DSM 24696</strain>
    </source>
</reference>
<evidence type="ECO:0000313" key="1">
    <source>
        <dbReference type="EMBL" id="MBB5172668.1"/>
    </source>
</evidence>
<dbReference type="Proteomes" id="UP000551878">
    <property type="component" value="Unassembled WGS sequence"/>
</dbReference>
<dbReference type="RefSeq" id="WP_184663136.1">
    <property type="nucleotide sequence ID" value="NZ_JACHHB010000003.1"/>
</dbReference>
<dbReference type="EMBL" id="JACHHB010000003">
    <property type="protein sequence ID" value="MBB5172668.1"/>
    <property type="molecule type" value="Genomic_DNA"/>
</dbReference>
<comment type="caution">
    <text evidence="1">The sequence shown here is derived from an EMBL/GenBank/DDBJ whole genome shotgun (WGS) entry which is preliminary data.</text>
</comment>
<accession>A0A840QMT5</accession>
<keyword evidence="2" id="KW-1185">Reference proteome</keyword>
<sequence length="147" mass="17389">MKPSYIDEWETWLSSFKYRYPIKVRFSETDAFGHVNNTVPFIYFEEARINFFDEIGLNAVWFDHNVEEIPVTADLQCDFIQQMYFPNQIDVYVKIAHIGRASVDLHYCICNEKQETCVTGRGTIVQIHKQTGRPSAWRESTRNLFHQ</sequence>